<dbReference type="Proteomes" id="UP001551695">
    <property type="component" value="Unassembled WGS sequence"/>
</dbReference>
<proteinExistence type="predicted"/>
<dbReference type="PANTHER" id="PTHR43037:SF5">
    <property type="entry name" value="FERULOYL ESTERASE"/>
    <property type="match status" value="1"/>
</dbReference>
<keyword evidence="5" id="KW-1185">Reference proteome</keyword>
<feature type="signal peptide" evidence="3">
    <location>
        <begin position="1"/>
        <end position="30"/>
    </location>
</feature>
<evidence type="ECO:0000256" key="1">
    <source>
        <dbReference type="ARBA" id="ARBA00022729"/>
    </source>
</evidence>
<reference evidence="4 5" key="1">
    <citation type="submission" date="2024-06" db="EMBL/GenBank/DDBJ databases">
        <title>The Natural Products Discovery Center: Release of the First 8490 Sequenced Strains for Exploring Actinobacteria Biosynthetic Diversity.</title>
        <authorList>
            <person name="Kalkreuter E."/>
            <person name="Kautsar S.A."/>
            <person name="Yang D."/>
            <person name="Bader C.D."/>
            <person name="Teijaro C.N."/>
            <person name="Fluegel L."/>
            <person name="Davis C.M."/>
            <person name="Simpson J.R."/>
            <person name="Lauterbach L."/>
            <person name="Steele A.D."/>
            <person name="Gui C."/>
            <person name="Meng S."/>
            <person name="Li G."/>
            <person name="Viehrig K."/>
            <person name="Ye F."/>
            <person name="Su P."/>
            <person name="Kiefer A.F."/>
            <person name="Nichols A."/>
            <person name="Cepeda A.J."/>
            <person name="Yan W."/>
            <person name="Fan B."/>
            <person name="Jiang Y."/>
            <person name="Adhikari A."/>
            <person name="Zheng C.-J."/>
            <person name="Schuster L."/>
            <person name="Cowan T.M."/>
            <person name="Smanski M.J."/>
            <person name="Chevrette M.G."/>
            <person name="De Carvalho L.P.S."/>
            <person name="Shen B."/>
        </authorList>
    </citation>
    <scope>NUCLEOTIDE SEQUENCE [LARGE SCALE GENOMIC DNA]</scope>
    <source>
        <strain evidence="4 5">NPDC050403</strain>
    </source>
</reference>
<keyword evidence="2" id="KW-0378">Hydrolase</keyword>
<dbReference type="EMBL" id="JBFAKC010000002">
    <property type="protein sequence ID" value="MEV0706941.1"/>
    <property type="molecule type" value="Genomic_DNA"/>
</dbReference>
<dbReference type="Pfam" id="PF10503">
    <property type="entry name" value="Esterase_PHB"/>
    <property type="match status" value="1"/>
</dbReference>
<organism evidence="4 5">
    <name type="scientific">Nocardia aurea</name>
    <dbReference type="NCBI Taxonomy" id="2144174"/>
    <lineage>
        <taxon>Bacteria</taxon>
        <taxon>Bacillati</taxon>
        <taxon>Actinomycetota</taxon>
        <taxon>Actinomycetes</taxon>
        <taxon>Mycobacteriales</taxon>
        <taxon>Nocardiaceae</taxon>
        <taxon>Nocardia</taxon>
    </lineage>
</organism>
<dbReference type="InterPro" id="IPR050955">
    <property type="entry name" value="Plant_Biomass_Hydrol_Est"/>
</dbReference>
<dbReference type="Gene3D" id="3.40.50.1820">
    <property type="entry name" value="alpha/beta hydrolase"/>
    <property type="match status" value="1"/>
</dbReference>
<dbReference type="RefSeq" id="WP_357780453.1">
    <property type="nucleotide sequence ID" value="NZ_JBFAKC010000002.1"/>
</dbReference>
<evidence type="ECO:0000256" key="2">
    <source>
        <dbReference type="ARBA" id="ARBA00022801"/>
    </source>
</evidence>
<accession>A0ABV3FNF1</accession>
<feature type="chain" id="PRO_5045217700" evidence="3">
    <location>
        <begin position="31"/>
        <end position="302"/>
    </location>
</feature>
<evidence type="ECO:0000256" key="3">
    <source>
        <dbReference type="SAM" id="SignalP"/>
    </source>
</evidence>
<dbReference type="InterPro" id="IPR010126">
    <property type="entry name" value="Esterase_phb"/>
</dbReference>
<protein>
    <submittedName>
        <fullName evidence="4">PHB depolymerase family esterase</fullName>
    </submittedName>
</protein>
<dbReference type="SUPFAM" id="SSF53474">
    <property type="entry name" value="alpha/beta-Hydrolases"/>
    <property type="match status" value="1"/>
</dbReference>
<dbReference type="InterPro" id="IPR029058">
    <property type="entry name" value="AB_hydrolase_fold"/>
</dbReference>
<keyword evidence="1 3" id="KW-0732">Signal</keyword>
<sequence>MRWNTIRAISAVAGALLTVSLAGPMAPATAEVTGIGPLPAPSASCSTSPTGGSVERTIDHEGAPRPYRLFVPSGLTGPAPLIVAVHGGQSSPSIFEPQTGWNSFAETNKVIVAYPRGSKSEGIGKWAWEFARNVGPDVSFLRKVVHDVAASYCVLPKRVHFAGHSNGGQMTSRMACDAADLIASAAVWAGPKGAWDLADCPASRKIAFGVMLNDNDPVVWQWIAEQHRDHWRQMNNCGTEHGETGPGVLTGQRFDCAAGTSVIYRLYDGPDDVSQAHVWPSGARGTDVRARMWSLFTANPLP</sequence>
<name>A0ABV3FNF1_9NOCA</name>
<comment type="caution">
    <text evidence="4">The sequence shown here is derived from an EMBL/GenBank/DDBJ whole genome shotgun (WGS) entry which is preliminary data.</text>
</comment>
<evidence type="ECO:0000313" key="4">
    <source>
        <dbReference type="EMBL" id="MEV0706941.1"/>
    </source>
</evidence>
<gene>
    <name evidence="4" type="ORF">AB0I48_05190</name>
</gene>
<dbReference type="PANTHER" id="PTHR43037">
    <property type="entry name" value="UNNAMED PRODUCT-RELATED"/>
    <property type="match status" value="1"/>
</dbReference>
<evidence type="ECO:0000313" key="5">
    <source>
        <dbReference type="Proteomes" id="UP001551695"/>
    </source>
</evidence>